<feature type="non-terminal residue" evidence="3">
    <location>
        <position position="1"/>
    </location>
</feature>
<dbReference type="AlphaFoldDB" id="A0A409YID9"/>
<dbReference type="InParanoid" id="A0A409YID9"/>
<dbReference type="EMBL" id="NHYE01000825">
    <property type="protein sequence ID" value="PPR02735.1"/>
    <property type="molecule type" value="Genomic_DNA"/>
</dbReference>
<feature type="region of interest" description="Disordered" evidence="2">
    <location>
        <begin position="385"/>
        <end position="425"/>
    </location>
</feature>
<reference evidence="3 4" key="1">
    <citation type="journal article" date="2018" name="Evol. Lett.">
        <title>Horizontal gene cluster transfer increased hallucinogenic mushroom diversity.</title>
        <authorList>
            <person name="Reynolds H.T."/>
            <person name="Vijayakumar V."/>
            <person name="Gluck-Thaler E."/>
            <person name="Korotkin H.B."/>
            <person name="Matheny P.B."/>
            <person name="Slot J.C."/>
        </authorList>
    </citation>
    <scope>NUCLEOTIDE SEQUENCE [LARGE SCALE GENOMIC DNA]</scope>
    <source>
        <strain evidence="3 4">SRW20</strain>
    </source>
</reference>
<evidence type="ECO:0000313" key="3">
    <source>
        <dbReference type="EMBL" id="PPR02735.1"/>
    </source>
</evidence>
<evidence type="ECO:0000256" key="1">
    <source>
        <dbReference type="SAM" id="Coils"/>
    </source>
</evidence>
<feature type="coiled-coil region" evidence="1">
    <location>
        <begin position="83"/>
        <end position="131"/>
    </location>
</feature>
<gene>
    <name evidence="3" type="ORF">CVT26_009446</name>
</gene>
<name>A0A409YID9_9AGAR</name>
<keyword evidence="4" id="KW-1185">Reference proteome</keyword>
<sequence>KTLPKRSELVNARCASNTLAADLIDYAAGPTKFMIRHAPPRVSSFTFIHLLSLMEQSQRLYNANKGRHLELSLPTDELVELTLSRLKTDLDEYRQENLDLTRALATAEQQMKKANRDLAVKDSRITALEKKIVELEPLITENARLKVQVQQDAADIKSLHTMLGEYVFQAVREQVQSNEPAFVNTAIVDQTIEPACKEDPDAAVLKRKRSHSGISRSSARDHTSMAEATPAQIEANPTEASPSAKETTPESHSSKVNEQPLTPTIKDKPSLEHVAQKDETELRASVMDEGKRIQAELAQMQRETANLKKTLNKKTRVLKEAHALLGETAHYEEQQKALQEQAMLKSIQKTASVKIQEPSSKRPRSSSEDLDAYLQNYQAARAASASSTQAVPANSSGASASAQAPSDQQPSSGKGKGKAPPSLENSAGMQALKDFFANRHLLSGDERLLMLANVVRTCKEEGLEIDPSAIAEMQ</sequence>
<evidence type="ECO:0000256" key="2">
    <source>
        <dbReference type="SAM" id="MobiDB-lite"/>
    </source>
</evidence>
<keyword evidence="1" id="KW-0175">Coiled coil</keyword>
<evidence type="ECO:0000313" key="4">
    <source>
        <dbReference type="Proteomes" id="UP000284706"/>
    </source>
</evidence>
<dbReference type="OrthoDB" id="10676479at2759"/>
<feature type="compositionally biased region" description="Low complexity" evidence="2">
    <location>
        <begin position="385"/>
        <end position="412"/>
    </location>
</feature>
<protein>
    <submittedName>
        <fullName evidence="3">Uncharacterized protein</fullName>
    </submittedName>
</protein>
<comment type="caution">
    <text evidence="3">The sequence shown here is derived from an EMBL/GenBank/DDBJ whole genome shotgun (WGS) entry which is preliminary data.</text>
</comment>
<dbReference type="Proteomes" id="UP000284706">
    <property type="component" value="Unassembled WGS sequence"/>
</dbReference>
<feature type="coiled-coil region" evidence="1">
    <location>
        <begin position="283"/>
        <end position="317"/>
    </location>
</feature>
<proteinExistence type="predicted"/>
<accession>A0A409YID9</accession>
<organism evidence="3 4">
    <name type="scientific">Gymnopilus dilepis</name>
    <dbReference type="NCBI Taxonomy" id="231916"/>
    <lineage>
        <taxon>Eukaryota</taxon>
        <taxon>Fungi</taxon>
        <taxon>Dikarya</taxon>
        <taxon>Basidiomycota</taxon>
        <taxon>Agaricomycotina</taxon>
        <taxon>Agaricomycetes</taxon>
        <taxon>Agaricomycetidae</taxon>
        <taxon>Agaricales</taxon>
        <taxon>Agaricineae</taxon>
        <taxon>Hymenogastraceae</taxon>
        <taxon>Gymnopilus</taxon>
    </lineage>
</organism>
<feature type="region of interest" description="Disordered" evidence="2">
    <location>
        <begin position="199"/>
        <end position="270"/>
    </location>
</feature>